<dbReference type="EMBL" id="CAAALY010256201">
    <property type="protein sequence ID" value="VEL37867.1"/>
    <property type="molecule type" value="Genomic_DNA"/>
</dbReference>
<feature type="domain" description="TLDc" evidence="2">
    <location>
        <begin position="189"/>
        <end position="259"/>
    </location>
</feature>
<protein>
    <recommendedName>
        <fullName evidence="2">TLDc domain-containing protein</fullName>
    </recommendedName>
</protein>
<gene>
    <name evidence="3" type="ORF">PXEA_LOCUS31307</name>
</gene>
<proteinExistence type="predicted"/>
<evidence type="ECO:0000256" key="1">
    <source>
        <dbReference type="SAM" id="SignalP"/>
    </source>
</evidence>
<dbReference type="AlphaFoldDB" id="A0A3S5C655"/>
<dbReference type="Pfam" id="PF07534">
    <property type="entry name" value="TLD"/>
    <property type="match status" value="1"/>
</dbReference>
<dbReference type="OrthoDB" id="289228at2759"/>
<evidence type="ECO:0000313" key="3">
    <source>
        <dbReference type="EMBL" id="VEL37867.1"/>
    </source>
</evidence>
<organism evidence="3 4">
    <name type="scientific">Protopolystoma xenopodis</name>
    <dbReference type="NCBI Taxonomy" id="117903"/>
    <lineage>
        <taxon>Eukaryota</taxon>
        <taxon>Metazoa</taxon>
        <taxon>Spiralia</taxon>
        <taxon>Lophotrochozoa</taxon>
        <taxon>Platyhelminthes</taxon>
        <taxon>Monogenea</taxon>
        <taxon>Polyopisthocotylea</taxon>
        <taxon>Polystomatidea</taxon>
        <taxon>Polystomatidae</taxon>
        <taxon>Protopolystoma</taxon>
    </lineage>
</organism>
<accession>A0A3S5C655</accession>
<sequence length="322" mass="35581">MEKQVFLSLFTAHLLDLAECLWDSYASGSELVLHEYARIVEDLEYERQKVRYFVGLLAYEEIPLGKINTLLSWFTLGTLKSSPLVKAVIDSLVNHSANDNGESASFSKEALITWLLRNLPDIADDLASIVSYSLHGGECISTSFTLLSEYGGILMQPDTIWLLSASLSPPFKRCGDTALKGGAPLQAEQLSHLRCLFNSASDGLSLTRIVETSFDYDGPLLLLLKAGDNSFCFACDEGLKNSWNPYGDRDSKVLQLEPRTSKRGFLAGHRPLESPVLEIDENFLTVRITGGLPVKIVSVEIWAAGAPTHLAKLRDLKKWNAK</sequence>
<keyword evidence="1" id="KW-0732">Signal</keyword>
<comment type="caution">
    <text evidence="3">The sequence shown here is derived from an EMBL/GenBank/DDBJ whole genome shotgun (WGS) entry which is preliminary data.</text>
</comment>
<evidence type="ECO:0000259" key="2">
    <source>
        <dbReference type="Pfam" id="PF07534"/>
    </source>
</evidence>
<feature type="signal peptide" evidence="1">
    <location>
        <begin position="1"/>
        <end position="20"/>
    </location>
</feature>
<feature type="chain" id="PRO_5018659956" description="TLDc domain-containing protein" evidence="1">
    <location>
        <begin position="21"/>
        <end position="322"/>
    </location>
</feature>
<name>A0A3S5C655_9PLAT</name>
<dbReference type="InterPro" id="IPR006571">
    <property type="entry name" value="TLDc_dom"/>
</dbReference>
<keyword evidence="4" id="KW-1185">Reference proteome</keyword>
<evidence type="ECO:0000313" key="4">
    <source>
        <dbReference type="Proteomes" id="UP000784294"/>
    </source>
</evidence>
<dbReference type="Proteomes" id="UP000784294">
    <property type="component" value="Unassembled WGS sequence"/>
</dbReference>
<feature type="non-terminal residue" evidence="3">
    <location>
        <position position="1"/>
    </location>
</feature>
<reference evidence="3" key="1">
    <citation type="submission" date="2018-11" db="EMBL/GenBank/DDBJ databases">
        <authorList>
            <consortium name="Pathogen Informatics"/>
        </authorList>
    </citation>
    <scope>NUCLEOTIDE SEQUENCE</scope>
</reference>